<gene>
    <name evidence="8" type="ORF">FSP39_004730</name>
</gene>
<dbReference type="InterPro" id="IPR038219">
    <property type="entry name" value="Sep15/SelM_sf"/>
</dbReference>
<evidence type="ECO:0000259" key="7">
    <source>
        <dbReference type="Pfam" id="PF08806"/>
    </source>
</evidence>
<dbReference type="Gene3D" id="3.40.30.50">
    <property type="entry name" value="Sep15/SelM thioredoxin-like domain, active-site redox motif"/>
    <property type="match status" value="1"/>
</dbReference>
<dbReference type="Pfam" id="PF08806">
    <property type="entry name" value="Sep15_SelM"/>
    <property type="match status" value="1"/>
</dbReference>
<evidence type="ECO:0000313" key="9">
    <source>
        <dbReference type="Proteomes" id="UP001186944"/>
    </source>
</evidence>
<evidence type="ECO:0000256" key="3">
    <source>
        <dbReference type="ARBA" id="ARBA00022729"/>
    </source>
</evidence>
<reference evidence="8" key="1">
    <citation type="submission" date="2019-08" db="EMBL/GenBank/DDBJ databases">
        <title>The improved chromosome-level genome for the pearl oyster Pinctada fucata martensii using PacBio sequencing and Hi-C.</title>
        <authorList>
            <person name="Zheng Z."/>
        </authorList>
    </citation>
    <scope>NUCLEOTIDE SEQUENCE</scope>
    <source>
        <strain evidence="8">ZZ-2019</strain>
        <tissue evidence="8">Adductor muscle</tissue>
    </source>
</reference>
<evidence type="ECO:0000256" key="6">
    <source>
        <dbReference type="ARBA" id="ARBA00040775"/>
    </source>
</evidence>
<evidence type="ECO:0000256" key="4">
    <source>
        <dbReference type="ARBA" id="ARBA00022824"/>
    </source>
</evidence>
<comment type="subcellular location">
    <subcellularLocation>
        <location evidence="1">Endoplasmic reticulum lumen</location>
    </subcellularLocation>
</comment>
<dbReference type="GO" id="GO:0016491">
    <property type="term" value="F:oxidoreductase activity"/>
    <property type="evidence" value="ECO:0007669"/>
    <property type="project" value="TreeGrafter"/>
</dbReference>
<dbReference type="PANTHER" id="PTHR13077:SF6">
    <property type="entry name" value="SELENOPROTEIN F"/>
    <property type="match status" value="1"/>
</dbReference>
<dbReference type="GO" id="GO:0005788">
    <property type="term" value="C:endoplasmic reticulum lumen"/>
    <property type="evidence" value="ECO:0007669"/>
    <property type="project" value="UniProtKB-SubCell"/>
</dbReference>
<dbReference type="Proteomes" id="UP001186944">
    <property type="component" value="Unassembled WGS sequence"/>
</dbReference>
<accession>A0AA89BUV3</accession>
<dbReference type="PANTHER" id="PTHR13077">
    <property type="entry name" value="SELENOPROTEIN F"/>
    <property type="match status" value="1"/>
</dbReference>
<evidence type="ECO:0000256" key="5">
    <source>
        <dbReference type="ARBA" id="ARBA00022933"/>
    </source>
</evidence>
<organism evidence="8 9">
    <name type="scientific">Pinctada imbricata</name>
    <name type="common">Atlantic pearl-oyster</name>
    <name type="synonym">Pinctada martensii</name>
    <dbReference type="NCBI Taxonomy" id="66713"/>
    <lineage>
        <taxon>Eukaryota</taxon>
        <taxon>Metazoa</taxon>
        <taxon>Spiralia</taxon>
        <taxon>Lophotrochozoa</taxon>
        <taxon>Mollusca</taxon>
        <taxon>Bivalvia</taxon>
        <taxon>Autobranchia</taxon>
        <taxon>Pteriomorphia</taxon>
        <taxon>Pterioida</taxon>
        <taxon>Pterioidea</taxon>
        <taxon>Pteriidae</taxon>
        <taxon>Pinctada</taxon>
    </lineage>
</organism>
<keyword evidence="4" id="KW-0256">Endoplasmic reticulum</keyword>
<keyword evidence="3" id="KW-0732">Signal</keyword>
<evidence type="ECO:0000256" key="2">
    <source>
        <dbReference type="ARBA" id="ARBA00005742"/>
    </source>
</evidence>
<dbReference type="AlphaFoldDB" id="A0AA89BUV3"/>
<proteinExistence type="inferred from homology"/>
<evidence type="ECO:0000313" key="8">
    <source>
        <dbReference type="EMBL" id="KAK3096913.1"/>
    </source>
</evidence>
<comment type="similarity">
    <text evidence="2">Belongs to the selenoprotein M/F family.</text>
</comment>
<dbReference type="EMBL" id="VSWD01000007">
    <property type="protein sequence ID" value="KAK3096913.1"/>
    <property type="molecule type" value="Genomic_DNA"/>
</dbReference>
<evidence type="ECO:0000256" key="1">
    <source>
        <dbReference type="ARBA" id="ARBA00004319"/>
    </source>
</evidence>
<keyword evidence="9" id="KW-1185">Reference proteome</keyword>
<comment type="caution">
    <text evidence="8">The sequence shown here is derived from an EMBL/GenBank/DDBJ whole genome shotgun (WGS) entry which is preliminary data.</text>
</comment>
<dbReference type="InterPro" id="IPR039992">
    <property type="entry name" value="Sep15_SelM"/>
</dbReference>
<name>A0AA89BUV3_PINIB</name>
<keyword evidence="5" id="KW-0712">Selenocysteine</keyword>
<feature type="domain" description="Selenoprotein F/M" evidence="7">
    <location>
        <begin position="71"/>
        <end position="128"/>
    </location>
</feature>
<protein>
    <recommendedName>
        <fullName evidence="6">Selenoprotein F</fullName>
    </recommendedName>
</protein>
<dbReference type="SUPFAM" id="SSF52833">
    <property type="entry name" value="Thioredoxin-like"/>
    <property type="match status" value="1"/>
</dbReference>
<dbReference type="InterPro" id="IPR014912">
    <property type="entry name" value="Sep15_SelM_dom"/>
</dbReference>
<dbReference type="InterPro" id="IPR036249">
    <property type="entry name" value="Thioredoxin-like_sf"/>
</dbReference>
<sequence length="130" mass="14779">MLIIDKAVGSELSAEECRGLGFITTDLMCSSCNELDQFNLSSLKESCQKCCSSDSDGEESLKVLYYMLSFKSFVKSDRPKQFPGLAIRYVRGADPIIKLMDENRVIVEELGIDKWNTDSVEAFFQERLRR</sequence>